<sequence>MSEIQTNPSPIYNSDAKAIKYFHHARGNAGKLELNVDLISEESERKEVDSLPSEPQNEFSTQKSPKAEASSTGIEDKNSEQSYHKTASLDYSFSEDPSNLTYRISDSASGFNNSLAERFPKFTTASLTLSESSSMPPSNDLNFRSSLIEYRESIGQDSNPFDIMVTEEEEHSDDTNFGKIDIETPVKSPEGEKLVLQQIKQQLNLKDINLIIINDEVSGDDLEDSDYMPQNNDKKLDDSFKMMNSRIIKYNTESNEESKNNTLQLEDRGHSCGCNLCIIF</sequence>
<evidence type="ECO:0000313" key="3">
    <source>
        <dbReference type="Proteomes" id="UP001162131"/>
    </source>
</evidence>
<organism evidence="2 3">
    <name type="scientific">Blepharisma stoltei</name>
    <dbReference type="NCBI Taxonomy" id="1481888"/>
    <lineage>
        <taxon>Eukaryota</taxon>
        <taxon>Sar</taxon>
        <taxon>Alveolata</taxon>
        <taxon>Ciliophora</taxon>
        <taxon>Postciliodesmatophora</taxon>
        <taxon>Heterotrichea</taxon>
        <taxon>Heterotrichida</taxon>
        <taxon>Blepharismidae</taxon>
        <taxon>Blepharisma</taxon>
    </lineage>
</organism>
<dbReference type="EMBL" id="CAJZBQ010000047">
    <property type="protein sequence ID" value="CAG9329421.1"/>
    <property type="molecule type" value="Genomic_DNA"/>
</dbReference>
<proteinExistence type="predicted"/>
<dbReference type="Proteomes" id="UP001162131">
    <property type="component" value="Unassembled WGS sequence"/>
</dbReference>
<comment type="caution">
    <text evidence="2">The sequence shown here is derived from an EMBL/GenBank/DDBJ whole genome shotgun (WGS) entry which is preliminary data.</text>
</comment>
<reference evidence="2" key="1">
    <citation type="submission" date="2021-09" db="EMBL/GenBank/DDBJ databases">
        <authorList>
            <consortium name="AG Swart"/>
            <person name="Singh M."/>
            <person name="Singh A."/>
            <person name="Seah K."/>
            <person name="Emmerich C."/>
        </authorList>
    </citation>
    <scope>NUCLEOTIDE SEQUENCE</scope>
    <source>
        <strain evidence="2">ATCC30299</strain>
    </source>
</reference>
<dbReference type="AlphaFoldDB" id="A0AAU9K8F9"/>
<feature type="region of interest" description="Disordered" evidence="1">
    <location>
        <begin position="43"/>
        <end position="83"/>
    </location>
</feature>
<protein>
    <submittedName>
        <fullName evidence="2">Uncharacterized protein</fullName>
    </submittedName>
</protein>
<gene>
    <name evidence="2" type="ORF">BSTOLATCC_MIC48241</name>
</gene>
<feature type="compositionally biased region" description="Polar residues" evidence="1">
    <location>
        <begin position="53"/>
        <end position="73"/>
    </location>
</feature>
<name>A0AAU9K8F9_9CILI</name>
<keyword evidence="3" id="KW-1185">Reference proteome</keyword>
<evidence type="ECO:0000256" key="1">
    <source>
        <dbReference type="SAM" id="MobiDB-lite"/>
    </source>
</evidence>
<evidence type="ECO:0000313" key="2">
    <source>
        <dbReference type="EMBL" id="CAG9329421.1"/>
    </source>
</evidence>
<accession>A0AAU9K8F9</accession>
<feature type="compositionally biased region" description="Basic and acidic residues" evidence="1">
    <location>
        <begin position="74"/>
        <end position="83"/>
    </location>
</feature>